<accession>A0ABX0SJX7</accession>
<feature type="zinc finger region" evidence="7">
    <location>
        <begin position="3"/>
        <end position="34"/>
    </location>
</feature>
<dbReference type="Pfam" id="PF03477">
    <property type="entry name" value="ATP-cone"/>
    <property type="match status" value="1"/>
</dbReference>
<proteinExistence type="inferred from homology"/>
<keyword evidence="5 7" id="KW-0238">DNA-binding</keyword>
<keyword evidence="7" id="KW-0863">Zinc-finger</keyword>
<dbReference type="PROSITE" id="PS51161">
    <property type="entry name" value="ATP_CONE"/>
    <property type="match status" value="1"/>
</dbReference>
<dbReference type="Pfam" id="PF22811">
    <property type="entry name" value="Zn_ribbon_NrdR"/>
    <property type="match status" value="1"/>
</dbReference>
<dbReference type="HAMAP" id="MF_00440">
    <property type="entry name" value="NrdR"/>
    <property type="match status" value="1"/>
</dbReference>
<dbReference type="PANTHER" id="PTHR30455:SF2">
    <property type="entry name" value="TRANSCRIPTIONAL REPRESSOR NRDR"/>
    <property type="match status" value="1"/>
</dbReference>
<dbReference type="RefSeq" id="WP_167166326.1">
    <property type="nucleotide sequence ID" value="NZ_BAAAOO010000015.1"/>
</dbReference>
<evidence type="ECO:0000256" key="5">
    <source>
        <dbReference type="ARBA" id="ARBA00023125"/>
    </source>
</evidence>
<evidence type="ECO:0000256" key="4">
    <source>
        <dbReference type="ARBA" id="ARBA00023015"/>
    </source>
</evidence>
<gene>
    <name evidence="7" type="primary">nrdR</name>
    <name evidence="9" type="ORF">FB473_001626</name>
</gene>
<evidence type="ECO:0000313" key="9">
    <source>
        <dbReference type="EMBL" id="NIH56981.1"/>
    </source>
</evidence>
<dbReference type="PANTHER" id="PTHR30455">
    <property type="entry name" value="TRANSCRIPTIONAL REPRESSOR NRDR"/>
    <property type="match status" value="1"/>
</dbReference>
<keyword evidence="10" id="KW-1185">Reference proteome</keyword>
<comment type="caution">
    <text evidence="9">The sequence shown here is derived from an EMBL/GenBank/DDBJ whole genome shotgun (WGS) entry which is preliminary data.</text>
</comment>
<dbReference type="EMBL" id="JAAMOZ010000001">
    <property type="protein sequence ID" value="NIH56981.1"/>
    <property type="molecule type" value="Genomic_DNA"/>
</dbReference>
<keyword evidence="1 7" id="KW-0678">Repressor</keyword>
<evidence type="ECO:0000313" key="10">
    <source>
        <dbReference type="Proteomes" id="UP000749311"/>
    </source>
</evidence>
<keyword evidence="4 7" id="KW-0805">Transcription regulation</keyword>
<keyword evidence="2 7" id="KW-0547">Nucleotide-binding</keyword>
<comment type="function">
    <text evidence="7">Negatively regulates transcription of bacterial ribonucleotide reductase nrd genes and operons by binding to NrdR-boxes.</text>
</comment>
<evidence type="ECO:0000256" key="2">
    <source>
        <dbReference type="ARBA" id="ARBA00022741"/>
    </source>
</evidence>
<keyword evidence="6 7" id="KW-0804">Transcription</keyword>
<name>A0ABX0SJX7_9ACTN</name>
<evidence type="ECO:0000259" key="8">
    <source>
        <dbReference type="PROSITE" id="PS51161"/>
    </source>
</evidence>
<evidence type="ECO:0000256" key="3">
    <source>
        <dbReference type="ARBA" id="ARBA00022840"/>
    </source>
</evidence>
<organism evidence="9 10">
    <name type="scientific">Brooklawnia cerclae</name>
    <dbReference type="NCBI Taxonomy" id="349934"/>
    <lineage>
        <taxon>Bacteria</taxon>
        <taxon>Bacillati</taxon>
        <taxon>Actinomycetota</taxon>
        <taxon>Actinomycetes</taxon>
        <taxon>Propionibacteriales</taxon>
        <taxon>Propionibacteriaceae</taxon>
        <taxon>Brooklawnia</taxon>
    </lineage>
</organism>
<dbReference type="InterPro" id="IPR005144">
    <property type="entry name" value="ATP-cone_dom"/>
</dbReference>
<evidence type="ECO:0000256" key="6">
    <source>
        <dbReference type="ARBA" id="ARBA00023163"/>
    </source>
</evidence>
<keyword evidence="7" id="KW-0862">Zinc</keyword>
<sequence>MHCPYCHHCDSRVLDSRVSEDGASIRRRRQCPACERRFTTIEQMQLVVVKKSGVVEPFNRDKVVAGVRKACKGRPVTEAQLARLGQAVEEAVRASGQAEIPTEDVGVAILGPLSELDPVAYLRFASVYKHYNSVDDFLDEIARMRATELLAEAGDLGDQDLEPTATH</sequence>
<evidence type="ECO:0000256" key="7">
    <source>
        <dbReference type="HAMAP-Rule" id="MF_00440"/>
    </source>
</evidence>
<keyword evidence="3 7" id="KW-0067">ATP-binding</keyword>
<comment type="cofactor">
    <cofactor evidence="7">
        <name>Zn(2+)</name>
        <dbReference type="ChEBI" id="CHEBI:29105"/>
    </cofactor>
    <text evidence="7">Binds 1 zinc ion.</text>
</comment>
<keyword evidence="7" id="KW-0479">Metal-binding</keyword>
<comment type="similarity">
    <text evidence="7">Belongs to the NrdR family.</text>
</comment>
<dbReference type="InterPro" id="IPR055173">
    <property type="entry name" value="NrdR-like_N"/>
</dbReference>
<evidence type="ECO:0000256" key="1">
    <source>
        <dbReference type="ARBA" id="ARBA00022491"/>
    </source>
</evidence>
<dbReference type="InterPro" id="IPR003796">
    <property type="entry name" value="RNR_NrdR-like"/>
</dbReference>
<dbReference type="NCBIfam" id="TIGR00244">
    <property type="entry name" value="transcriptional regulator NrdR"/>
    <property type="match status" value="1"/>
</dbReference>
<protein>
    <recommendedName>
        <fullName evidence="7">Transcriptional repressor NrdR</fullName>
    </recommendedName>
</protein>
<dbReference type="Proteomes" id="UP000749311">
    <property type="component" value="Unassembled WGS sequence"/>
</dbReference>
<feature type="domain" description="ATP-cone" evidence="8">
    <location>
        <begin position="46"/>
        <end position="136"/>
    </location>
</feature>
<reference evidence="9 10" key="1">
    <citation type="submission" date="2020-02" db="EMBL/GenBank/DDBJ databases">
        <title>Sequencing the genomes of 1000 actinobacteria strains.</title>
        <authorList>
            <person name="Klenk H.-P."/>
        </authorList>
    </citation>
    <scope>NUCLEOTIDE SEQUENCE [LARGE SCALE GENOMIC DNA]</scope>
    <source>
        <strain evidence="9 10">DSM 19609</strain>
    </source>
</reference>